<feature type="coiled-coil region" evidence="1">
    <location>
        <begin position="478"/>
        <end position="509"/>
    </location>
</feature>
<dbReference type="PANTHER" id="PTHR34649">
    <property type="entry name" value="CILIA- AND FLAGELLA-ASSOCIATED PROTEIN 99"/>
    <property type="match status" value="1"/>
</dbReference>
<evidence type="ECO:0000313" key="3">
    <source>
        <dbReference type="EMBL" id="KAG2465621.1"/>
    </source>
</evidence>
<evidence type="ECO:0000256" key="2">
    <source>
        <dbReference type="SAM" id="MobiDB-lite"/>
    </source>
</evidence>
<dbReference type="AlphaFoldDB" id="A0A8X7XCG1"/>
<feature type="region of interest" description="Disordered" evidence="2">
    <location>
        <begin position="564"/>
        <end position="590"/>
    </location>
</feature>
<dbReference type="InterPro" id="IPR039341">
    <property type="entry name" value="CFAP99"/>
</dbReference>
<reference evidence="3 4" key="1">
    <citation type="journal article" date="2021" name="Cell">
        <title>Tracing the genetic footprints of vertebrate landing in non-teleost ray-finned fishes.</title>
        <authorList>
            <person name="Bi X."/>
            <person name="Wang K."/>
            <person name="Yang L."/>
            <person name="Pan H."/>
            <person name="Jiang H."/>
            <person name="Wei Q."/>
            <person name="Fang M."/>
            <person name="Yu H."/>
            <person name="Zhu C."/>
            <person name="Cai Y."/>
            <person name="He Y."/>
            <person name="Gan X."/>
            <person name="Zeng H."/>
            <person name="Yu D."/>
            <person name="Zhu Y."/>
            <person name="Jiang H."/>
            <person name="Qiu Q."/>
            <person name="Yang H."/>
            <person name="Zhang Y.E."/>
            <person name="Wang W."/>
            <person name="Zhu M."/>
            <person name="He S."/>
            <person name="Zhang G."/>
        </authorList>
    </citation>
    <scope>NUCLEOTIDE SEQUENCE [LARGE SCALE GENOMIC DNA]</scope>
    <source>
        <strain evidence="3">Bchr_013</strain>
    </source>
</reference>
<comment type="caution">
    <text evidence="3">The sequence shown here is derived from an EMBL/GenBank/DDBJ whole genome shotgun (WGS) entry which is preliminary data.</text>
</comment>
<feature type="non-terminal residue" evidence="3">
    <location>
        <position position="642"/>
    </location>
</feature>
<name>A0A8X7XCG1_POLSE</name>
<gene>
    <name evidence="3" type="primary">Cfap99_0</name>
    <name evidence="3" type="ORF">GTO96_0016891</name>
</gene>
<evidence type="ECO:0000256" key="1">
    <source>
        <dbReference type="SAM" id="Coils"/>
    </source>
</evidence>
<protein>
    <submittedName>
        <fullName evidence="3">CFA99 protein</fullName>
    </submittedName>
</protein>
<organism evidence="3 4">
    <name type="scientific">Polypterus senegalus</name>
    <name type="common">Senegal bichir</name>
    <dbReference type="NCBI Taxonomy" id="55291"/>
    <lineage>
        <taxon>Eukaryota</taxon>
        <taxon>Metazoa</taxon>
        <taxon>Chordata</taxon>
        <taxon>Craniata</taxon>
        <taxon>Vertebrata</taxon>
        <taxon>Euteleostomi</taxon>
        <taxon>Actinopterygii</taxon>
        <taxon>Polypteriformes</taxon>
        <taxon>Polypteridae</taxon>
        <taxon>Polypterus</taxon>
    </lineage>
</organism>
<dbReference type="PANTHER" id="PTHR34649:SF1">
    <property type="entry name" value="CILIA- AND FLAGELLA-ASSOCIATED PROTEIN 99"/>
    <property type="match status" value="1"/>
</dbReference>
<dbReference type="Proteomes" id="UP000886611">
    <property type="component" value="Unassembled WGS sequence"/>
</dbReference>
<proteinExistence type="predicted"/>
<feature type="non-terminal residue" evidence="3">
    <location>
        <position position="1"/>
    </location>
</feature>
<dbReference type="EMBL" id="JAATIS010001721">
    <property type="protein sequence ID" value="KAG2465621.1"/>
    <property type="molecule type" value="Genomic_DNA"/>
</dbReference>
<accession>A0A8X7XCG1</accession>
<evidence type="ECO:0000313" key="4">
    <source>
        <dbReference type="Proteomes" id="UP000886611"/>
    </source>
</evidence>
<sequence length="642" mass="75030">MTNYGKLVKEVVHLLDRFDPDSHCPENFIEDALKGLKGYSVLEEAFILEALSGCIEYQQLLDIVVDAFYARAGKNCLLSDRHLYAVICYLATFQLDEIGLAQFSKVINSQDKSKMFKFLRFFFDDTSLRTWVKDEWSGVYDGDFVKKTWIEPLLRWQPEVAKIVSQLSDKIIHGFQPAKGTKNQTEAKEFNLTKSKPRGVPMPEKIAVCGKHQEVPLSTYKAPKVQLQLEESKLKNRQRAEKRISQLIQEDESKLKFHGHQAKELPASHKNENFPIRLNTTAILREKAFYNRRVEQELQKIEKLLEGARDPSEFLEWQRQMREIDMEQELAEVERRRLEGKLSHEEAVLARHKIMEDNKKKAIVKKEETAELMQRYAEKRMANQKEMKELVKQVAQGHKNAKQAKVIIQECKHKIVQEVTEESRELLRQALERAEAELCRKLELIRQIRAMESIPFIRHKFVDHTQTSGQSLLSEMSLVELHERLVLLKEAQKKEEEEKREKIVKEKQAKQQFIQDQIEEITLHRAAMREAAVIRREEKKAKSEKLPFKDESILELQKKIEEKRQERQRLSESQRIKPDKRPPPTNWNLSQVLGPEMWNCRVNMKGPKVTIASISLNPLAWERETDYLSMSSGLDLDTTLAT</sequence>
<feature type="compositionally biased region" description="Basic and acidic residues" evidence="2">
    <location>
        <begin position="564"/>
        <end position="582"/>
    </location>
</feature>
<keyword evidence="1" id="KW-0175">Coiled coil</keyword>
<keyword evidence="4" id="KW-1185">Reference proteome</keyword>